<dbReference type="AlphaFoldDB" id="Q2SCC6"/>
<evidence type="ECO:0000256" key="5">
    <source>
        <dbReference type="ARBA" id="ARBA00022801"/>
    </source>
</evidence>
<keyword evidence="7" id="KW-0482">Metalloprotease</keyword>
<dbReference type="GO" id="GO:0008270">
    <property type="term" value="F:zinc ion binding"/>
    <property type="evidence" value="ECO:0007669"/>
    <property type="project" value="InterPro"/>
</dbReference>
<sequence length="340" mass="39488">MYPKIHFPVNELNKIQQLIELGGGNVQHEILDTVEFRGYRLPLYLIKVGAAGPDKPALALTGGVHGLEKIGTQVILAFMESLLKQLTWDEGLKEELNHLQLYFLPALNPAGMMRKTRANGNGIDLMRNAPVDAEARVPPLLGGHRLTTRIPWYRGQKGQSMEKEAVALCDFIRERLFPAPFSMALDCHSGFGFNDQIWFPYAYSKEPIFHLPEIFALRNLLFETYPNHVYTFEPQSRVYTSHGDLWDYLYMEAKTANRLFLPITMEMGSWLWIKKNPRQLIQLLGFFHPVLPHRLRRVLRRHLIFIDFLKNAVRSYGNWLPDKRQRKHYELAALSLWYES</sequence>
<keyword evidence="10" id="KW-0121">Carboxypeptidase</keyword>
<evidence type="ECO:0000256" key="8">
    <source>
        <dbReference type="PROSITE-ProRule" id="PRU01379"/>
    </source>
</evidence>
<dbReference type="KEGG" id="hch:HCH_05013"/>
<feature type="domain" description="Peptidase M14" evidence="9">
    <location>
        <begin position="5"/>
        <end position="287"/>
    </location>
</feature>
<gene>
    <name evidence="10" type="ordered locus">HCH_05013</name>
</gene>
<evidence type="ECO:0000256" key="6">
    <source>
        <dbReference type="ARBA" id="ARBA00022833"/>
    </source>
</evidence>
<proteinExistence type="inferred from homology"/>
<keyword evidence="4" id="KW-0479">Metal-binding</keyword>
<dbReference type="OrthoDB" id="9779324at2"/>
<reference evidence="10 11" key="1">
    <citation type="journal article" date="2005" name="Nucleic Acids Res.">
        <title>Genomic blueprint of Hahella chejuensis, a marine microbe producing an algicidal agent.</title>
        <authorList>
            <person name="Jeong H."/>
            <person name="Yim J.H."/>
            <person name="Lee C."/>
            <person name="Choi S.-H."/>
            <person name="Park Y.K."/>
            <person name="Yoon S.H."/>
            <person name="Hur C.-G."/>
            <person name="Kang H.-Y."/>
            <person name="Kim D."/>
            <person name="Lee H.H."/>
            <person name="Park K.H."/>
            <person name="Park S.-H."/>
            <person name="Park H.-S."/>
            <person name="Lee H.K."/>
            <person name="Oh T.K."/>
            <person name="Kim J.F."/>
        </authorList>
    </citation>
    <scope>NUCLEOTIDE SEQUENCE [LARGE SCALE GENOMIC DNA]</scope>
    <source>
        <strain evidence="10 11">KCTC 2396</strain>
    </source>
</reference>
<evidence type="ECO:0000256" key="7">
    <source>
        <dbReference type="ARBA" id="ARBA00023049"/>
    </source>
</evidence>
<dbReference type="STRING" id="349521.HCH_05013"/>
<evidence type="ECO:0000256" key="3">
    <source>
        <dbReference type="ARBA" id="ARBA00022670"/>
    </source>
</evidence>
<dbReference type="GO" id="GO:0006508">
    <property type="term" value="P:proteolysis"/>
    <property type="evidence" value="ECO:0007669"/>
    <property type="project" value="UniProtKB-KW"/>
</dbReference>
<dbReference type="PANTHER" id="PTHR11705:SF143">
    <property type="entry name" value="SLL0236 PROTEIN"/>
    <property type="match status" value="1"/>
</dbReference>
<dbReference type="PROSITE" id="PS52035">
    <property type="entry name" value="PEPTIDASE_M14"/>
    <property type="match status" value="1"/>
</dbReference>
<feature type="active site" description="Proton donor/acceptor" evidence="8">
    <location>
        <position position="266"/>
    </location>
</feature>
<comment type="similarity">
    <text evidence="2 8">Belongs to the peptidase M14 family.</text>
</comment>
<keyword evidence="3" id="KW-0645">Protease</keyword>
<dbReference type="PANTHER" id="PTHR11705">
    <property type="entry name" value="PROTEASE FAMILY M14 CARBOXYPEPTIDASE A,B"/>
    <property type="match status" value="1"/>
</dbReference>
<dbReference type="GO" id="GO:0004181">
    <property type="term" value="F:metallocarboxypeptidase activity"/>
    <property type="evidence" value="ECO:0007669"/>
    <property type="project" value="InterPro"/>
</dbReference>
<dbReference type="Proteomes" id="UP000000238">
    <property type="component" value="Chromosome"/>
</dbReference>
<evidence type="ECO:0000259" key="9">
    <source>
        <dbReference type="PROSITE" id="PS52035"/>
    </source>
</evidence>
<evidence type="ECO:0000313" key="11">
    <source>
        <dbReference type="Proteomes" id="UP000000238"/>
    </source>
</evidence>
<dbReference type="Pfam" id="PF00246">
    <property type="entry name" value="Peptidase_M14"/>
    <property type="match status" value="1"/>
</dbReference>
<organism evidence="10 11">
    <name type="scientific">Hahella chejuensis (strain KCTC 2396)</name>
    <dbReference type="NCBI Taxonomy" id="349521"/>
    <lineage>
        <taxon>Bacteria</taxon>
        <taxon>Pseudomonadati</taxon>
        <taxon>Pseudomonadota</taxon>
        <taxon>Gammaproteobacteria</taxon>
        <taxon>Oceanospirillales</taxon>
        <taxon>Hahellaceae</taxon>
        <taxon>Hahella</taxon>
    </lineage>
</organism>
<dbReference type="InterPro" id="IPR057246">
    <property type="entry name" value="CARBOXYPEPT_ZN_1"/>
</dbReference>
<evidence type="ECO:0000256" key="1">
    <source>
        <dbReference type="ARBA" id="ARBA00001947"/>
    </source>
</evidence>
<name>Q2SCC6_HAHCH</name>
<dbReference type="EMBL" id="CP000155">
    <property type="protein sequence ID" value="ABC31698.1"/>
    <property type="molecule type" value="Genomic_DNA"/>
</dbReference>
<keyword evidence="11" id="KW-1185">Reference proteome</keyword>
<protein>
    <submittedName>
        <fullName evidence="10">Zinc carboxypeptidase-related protein</fullName>
    </submittedName>
</protein>
<keyword evidence="6" id="KW-0862">Zinc</keyword>
<dbReference type="PROSITE" id="PS00132">
    <property type="entry name" value="CARBOXYPEPT_ZN_1"/>
    <property type="match status" value="1"/>
</dbReference>
<evidence type="ECO:0000313" key="10">
    <source>
        <dbReference type="EMBL" id="ABC31698.1"/>
    </source>
</evidence>
<evidence type="ECO:0000256" key="4">
    <source>
        <dbReference type="ARBA" id="ARBA00022723"/>
    </source>
</evidence>
<dbReference type="InterPro" id="IPR000834">
    <property type="entry name" value="Peptidase_M14"/>
</dbReference>
<dbReference type="GO" id="GO:0005615">
    <property type="term" value="C:extracellular space"/>
    <property type="evidence" value="ECO:0007669"/>
    <property type="project" value="TreeGrafter"/>
</dbReference>
<dbReference type="eggNOG" id="COG2866">
    <property type="taxonomic scope" value="Bacteria"/>
</dbReference>
<comment type="cofactor">
    <cofactor evidence="1">
        <name>Zn(2+)</name>
        <dbReference type="ChEBI" id="CHEBI:29105"/>
    </cofactor>
</comment>
<dbReference type="HOGENOM" id="CLU_830613_0_0_6"/>
<dbReference type="SUPFAM" id="SSF53187">
    <property type="entry name" value="Zn-dependent exopeptidases"/>
    <property type="match status" value="1"/>
</dbReference>
<accession>Q2SCC6</accession>
<keyword evidence="5" id="KW-0378">Hydrolase</keyword>
<dbReference type="RefSeq" id="WP_011398763.1">
    <property type="nucleotide sequence ID" value="NC_007645.1"/>
</dbReference>
<evidence type="ECO:0000256" key="2">
    <source>
        <dbReference type="ARBA" id="ARBA00005988"/>
    </source>
</evidence>
<dbReference type="Gene3D" id="3.40.630.10">
    <property type="entry name" value="Zn peptidases"/>
    <property type="match status" value="1"/>
</dbReference>